<organism evidence="2 3">
    <name type="scientific">Xanthobacter autotrophicus (strain ATCC BAA-1158 / Py2)</name>
    <dbReference type="NCBI Taxonomy" id="78245"/>
    <lineage>
        <taxon>Bacteria</taxon>
        <taxon>Pseudomonadati</taxon>
        <taxon>Pseudomonadota</taxon>
        <taxon>Alphaproteobacteria</taxon>
        <taxon>Hyphomicrobiales</taxon>
        <taxon>Xanthobacteraceae</taxon>
        <taxon>Xanthobacter</taxon>
    </lineage>
</organism>
<protein>
    <submittedName>
        <fullName evidence="2">Uncharacterized protein</fullName>
    </submittedName>
</protein>
<gene>
    <name evidence="2" type="ordered locus">Xaut_2390</name>
</gene>
<dbReference type="STRING" id="78245.Xaut_2390"/>
<proteinExistence type="predicted"/>
<dbReference type="AlphaFoldDB" id="A7IHY9"/>
<name>A7IHY9_XANP2</name>
<keyword evidence="3" id="KW-1185">Reference proteome</keyword>
<evidence type="ECO:0000313" key="2">
    <source>
        <dbReference type="EMBL" id="ABS67632.1"/>
    </source>
</evidence>
<dbReference type="KEGG" id="xau:Xaut_2390"/>
<keyword evidence="1" id="KW-0732">Signal</keyword>
<reference evidence="2 3" key="1">
    <citation type="submission" date="2007-07" db="EMBL/GenBank/DDBJ databases">
        <title>Complete sequence of chromosome of Xanthobacter autotrophicus Py2.</title>
        <authorList>
            <consortium name="US DOE Joint Genome Institute"/>
            <person name="Copeland A."/>
            <person name="Lucas S."/>
            <person name="Lapidus A."/>
            <person name="Barry K."/>
            <person name="Glavina del Rio T."/>
            <person name="Hammon N."/>
            <person name="Israni S."/>
            <person name="Dalin E."/>
            <person name="Tice H."/>
            <person name="Pitluck S."/>
            <person name="Sims D."/>
            <person name="Brettin T."/>
            <person name="Bruce D."/>
            <person name="Detter J.C."/>
            <person name="Han C."/>
            <person name="Tapia R."/>
            <person name="Brainard J."/>
            <person name="Schmutz J."/>
            <person name="Larimer F."/>
            <person name="Land M."/>
            <person name="Hauser L."/>
            <person name="Kyrpides N."/>
            <person name="Kim E."/>
            <person name="Ensigns S.A."/>
            <person name="Richardson P."/>
        </authorList>
    </citation>
    <scope>NUCLEOTIDE SEQUENCE [LARGE SCALE GENOMIC DNA]</scope>
    <source>
        <strain evidence="3">ATCC BAA-1158 / Py2</strain>
    </source>
</reference>
<dbReference type="HOGENOM" id="CLU_2497106_0_0_5"/>
<accession>A7IHY9</accession>
<evidence type="ECO:0000256" key="1">
    <source>
        <dbReference type="SAM" id="SignalP"/>
    </source>
</evidence>
<feature type="chain" id="PRO_5002711050" evidence="1">
    <location>
        <begin position="25"/>
        <end position="86"/>
    </location>
</feature>
<feature type="signal peptide" evidence="1">
    <location>
        <begin position="1"/>
        <end position="24"/>
    </location>
</feature>
<evidence type="ECO:0000313" key="3">
    <source>
        <dbReference type="Proteomes" id="UP000002417"/>
    </source>
</evidence>
<dbReference type="EMBL" id="CP000781">
    <property type="protein sequence ID" value="ABS67632.1"/>
    <property type="molecule type" value="Genomic_DNA"/>
</dbReference>
<sequence>MLSECVRPLRVAASLSAMSAPALAEVSKLDCPPQGTTGAAVIDGLRCEIRRIAATGAKVVHTEDPMIRTDDVRVHPLPAPGSPIAG</sequence>
<dbReference type="Proteomes" id="UP000002417">
    <property type="component" value="Chromosome"/>
</dbReference>